<reference evidence="1" key="1">
    <citation type="submission" date="2024-12" db="EMBL/GenBank/DDBJ databases">
        <authorList>
            <person name="Wu N."/>
        </authorList>
    </citation>
    <scope>NUCLEOTIDE SEQUENCE</scope>
    <source>
        <strain evidence="1">P15</strain>
    </source>
</reference>
<keyword evidence="2" id="KW-1185">Reference proteome</keyword>
<evidence type="ECO:0000313" key="1">
    <source>
        <dbReference type="EMBL" id="MFM9327724.1"/>
    </source>
</evidence>
<dbReference type="Proteomes" id="UP001631969">
    <property type="component" value="Unassembled WGS sequence"/>
</dbReference>
<comment type="caution">
    <text evidence="1">The sequence shown here is derived from an EMBL/GenBank/DDBJ whole genome shotgun (WGS) entry which is preliminary data.</text>
</comment>
<evidence type="ECO:0000313" key="2">
    <source>
        <dbReference type="Proteomes" id="UP001631969"/>
    </source>
</evidence>
<protein>
    <submittedName>
        <fullName evidence="1">NAD(P)/FAD-dependent oxidoreductase</fullName>
        <ecNumber evidence="1">1.6.5.-</ecNumber>
    </submittedName>
</protein>
<gene>
    <name evidence="1" type="ORF">ACI1P1_05335</name>
</gene>
<dbReference type="EC" id="1.6.5.-" evidence="1"/>
<accession>A0ACC7NSM0</accession>
<proteinExistence type="predicted"/>
<organism evidence="1 2">
    <name type="scientific">Paenibacillus mesotrionivorans</name>
    <dbReference type="NCBI Taxonomy" id="3160968"/>
    <lineage>
        <taxon>Bacteria</taxon>
        <taxon>Bacillati</taxon>
        <taxon>Bacillota</taxon>
        <taxon>Bacilli</taxon>
        <taxon>Bacillales</taxon>
        <taxon>Paenibacillaceae</taxon>
        <taxon>Paenibacillus</taxon>
    </lineage>
</organism>
<keyword evidence="1" id="KW-0560">Oxidoreductase</keyword>
<name>A0ACC7NSM0_9BACL</name>
<sequence length="354" mass="39127">MKKLVILGGGYGGMAIVRQLLERDLPPDTVIYLVDRMPYQGLKTEYYALAAGSAAEHRLHVAFPVHPHLILFFGEVTEISLKEKLVYLQDQDPISYDWLVIGLGCVDQYYGIPGAAEFTHSLQTLRAARKTYVALQEVRPYGHVTIIGGGLSGVEMASELRECRPDLHIRILDRGGGILAAFPEKLRLFVHEWFLEHDVEIRSQVELEDIRETEILEGGKVLRSEATVWAGGIQPAHPVKALEVNKDEAGRIRLDSFHRIPQFPEVFVVGDCASLVFSPSAQAAIIQGKQIATVVRAIWDGVTPNISPLRLRGTLGSLGKKNGFALMGDSTVVVGKVPRTLKSGVLWKSRHHFG</sequence>
<dbReference type="EMBL" id="JBJURJ010000003">
    <property type="protein sequence ID" value="MFM9327724.1"/>
    <property type="molecule type" value="Genomic_DNA"/>
</dbReference>